<reference evidence="2 3" key="1">
    <citation type="submission" date="2017-04" db="EMBL/GenBank/DDBJ databases">
        <title>Characterization, genome and methylation analysis of a phthalic acid esters degrading strain Sphingobium yanoikuyae SHJ.</title>
        <authorList>
            <person name="Feng L."/>
        </authorList>
    </citation>
    <scope>NUCLEOTIDE SEQUENCE [LARGE SCALE GENOMIC DNA]</scope>
    <source>
        <strain evidence="2 3">SHJ</strain>
    </source>
</reference>
<dbReference type="AlphaFoldDB" id="A0A2D1R3A0"/>
<evidence type="ECO:0008006" key="4">
    <source>
        <dbReference type="Google" id="ProtNLM"/>
    </source>
</evidence>
<keyword evidence="1" id="KW-1133">Transmembrane helix</keyword>
<keyword evidence="1" id="KW-0472">Membrane</keyword>
<gene>
    <name evidence="2" type="ORF">BV87_13655</name>
</gene>
<dbReference type="RefSeq" id="WP_080993747.1">
    <property type="nucleotide sequence ID" value="NZ_DAMCSO010000044.1"/>
</dbReference>
<accession>A0A2D1R3A0</accession>
<dbReference type="InterPro" id="IPR021762">
    <property type="entry name" value="DUF3325"/>
</dbReference>
<feature type="transmembrane region" description="Helical" evidence="1">
    <location>
        <begin position="92"/>
        <end position="111"/>
    </location>
</feature>
<evidence type="ECO:0000313" key="2">
    <source>
        <dbReference type="EMBL" id="ATP19335.1"/>
    </source>
</evidence>
<dbReference type="Proteomes" id="UP000037029">
    <property type="component" value="Chromosome"/>
</dbReference>
<dbReference type="EMBL" id="CP020925">
    <property type="protein sequence ID" value="ATP19335.1"/>
    <property type="molecule type" value="Genomic_DNA"/>
</dbReference>
<evidence type="ECO:0000256" key="1">
    <source>
        <dbReference type="SAM" id="Phobius"/>
    </source>
</evidence>
<evidence type="ECO:0000313" key="3">
    <source>
        <dbReference type="Proteomes" id="UP000037029"/>
    </source>
</evidence>
<feature type="transmembrane region" description="Helical" evidence="1">
    <location>
        <begin position="22"/>
        <end position="44"/>
    </location>
</feature>
<name>A0A2D1R3A0_SPHYA</name>
<feature type="transmembrane region" description="Helical" evidence="1">
    <location>
        <begin position="64"/>
        <end position="86"/>
    </location>
</feature>
<organism evidence="2 3">
    <name type="scientific">Sphingobium yanoikuyae</name>
    <name type="common">Sphingomonas yanoikuyae</name>
    <dbReference type="NCBI Taxonomy" id="13690"/>
    <lineage>
        <taxon>Bacteria</taxon>
        <taxon>Pseudomonadati</taxon>
        <taxon>Pseudomonadota</taxon>
        <taxon>Alphaproteobacteria</taxon>
        <taxon>Sphingomonadales</taxon>
        <taxon>Sphingomonadaceae</taxon>
        <taxon>Sphingobium</taxon>
    </lineage>
</organism>
<sequence length="118" mass="12930">MDLDRRRDRNPDDSCPSACKPYVKLMTALLPFIPAVLGMSLLALSMPKHYHDQVGKQPSGVTPLAFRIAGWLLTVISLASAIAIQGRAIGPILWLGLLTVAAQVVALILTCRVRWRQI</sequence>
<dbReference type="Pfam" id="PF11804">
    <property type="entry name" value="DUF3325"/>
    <property type="match status" value="1"/>
</dbReference>
<proteinExistence type="predicted"/>
<keyword evidence="1" id="KW-0812">Transmembrane</keyword>
<protein>
    <recommendedName>
        <fullName evidence="4">DUF3325 domain-containing protein</fullName>
    </recommendedName>
</protein>